<evidence type="ECO:0000313" key="1">
    <source>
        <dbReference type="EMBL" id="SBW12350.1"/>
    </source>
</evidence>
<gene>
    <name evidence="1" type="ORF">KM92DES2_20452</name>
</gene>
<reference evidence="1" key="1">
    <citation type="submission" date="2016-04" db="EMBL/GenBank/DDBJ databases">
        <authorList>
            <person name="Evans L.H."/>
            <person name="Alamgir A."/>
            <person name="Owens N."/>
            <person name="Weber N.D."/>
            <person name="Virtaneva K."/>
            <person name="Barbian K."/>
            <person name="Babar A."/>
            <person name="Rosenke K."/>
        </authorList>
    </citation>
    <scope>NUCLEOTIDE SEQUENCE</scope>
    <source>
        <strain evidence="1">92-2</strain>
    </source>
</reference>
<protein>
    <submittedName>
        <fullName evidence="1">Putative 3-hydroxylacyl-(Acyl carrier protein) dehydratase</fullName>
    </submittedName>
</protein>
<dbReference type="Gene3D" id="3.10.129.10">
    <property type="entry name" value="Hotdog Thioesterase"/>
    <property type="match status" value="1"/>
</dbReference>
<proteinExistence type="predicted"/>
<organism evidence="1">
    <name type="scientific">uncultured Desulfovibrio sp</name>
    <dbReference type="NCBI Taxonomy" id="167968"/>
    <lineage>
        <taxon>Bacteria</taxon>
        <taxon>Pseudomonadati</taxon>
        <taxon>Thermodesulfobacteriota</taxon>
        <taxon>Desulfovibrionia</taxon>
        <taxon>Desulfovibrionales</taxon>
        <taxon>Desulfovibrionaceae</taxon>
        <taxon>Desulfovibrio</taxon>
        <taxon>environmental samples</taxon>
    </lineage>
</organism>
<dbReference type="SUPFAM" id="SSF54637">
    <property type="entry name" value="Thioesterase/thiol ester dehydrase-isomerase"/>
    <property type="match status" value="1"/>
</dbReference>
<sequence length="149" mass="15692">MWRAVNTDSQQSLTAIVPHRAPMLLLSGLESFSSEEARATAAVRDGNPFLRPDGKLERVAYAEIMAQCFAAGAGASLLAAGGVCAGWGYLAALRDVTVHADAHVGQCLEVLVRVSARLGEIAVVDGEVHAEGQLLATGQFKIFMPEETA</sequence>
<dbReference type="EMBL" id="FLUP01000002">
    <property type="protein sequence ID" value="SBW12350.1"/>
    <property type="molecule type" value="Genomic_DNA"/>
</dbReference>
<accession>A0A212KL23</accession>
<name>A0A212KL23_9BACT</name>
<dbReference type="InterPro" id="IPR029069">
    <property type="entry name" value="HotDog_dom_sf"/>
</dbReference>
<dbReference type="AlphaFoldDB" id="A0A212KL23"/>
<dbReference type="InterPro" id="IPR016776">
    <property type="entry name" value="ApeP-like_dehydratase"/>
</dbReference>
<dbReference type="Pfam" id="PF22817">
    <property type="entry name" value="ApeP-like"/>
    <property type="match status" value="1"/>
</dbReference>